<dbReference type="KEGG" id="cci:CC1G_15444"/>
<reference evidence="1 2" key="1">
    <citation type="journal article" date="2010" name="Proc. Natl. Acad. Sci. U.S.A.">
        <title>Insights into evolution of multicellular fungi from the assembled chromosomes of the mushroom Coprinopsis cinerea (Coprinus cinereus).</title>
        <authorList>
            <person name="Stajich J.E."/>
            <person name="Wilke S.K."/>
            <person name="Ahren D."/>
            <person name="Au C.H."/>
            <person name="Birren B.W."/>
            <person name="Borodovsky M."/>
            <person name="Burns C."/>
            <person name="Canback B."/>
            <person name="Casselton L.A."/>
            <person name="Cheng C.K."/>
            <person name="Deng J."/>
            <person name="Dietrich F.S."/>
            <person name="Fargo D.C."/>
            <person name="Farman M.L."/>
            <person name="Gathman A.C."/>
            <person name="Goldberg J."/>
            <person name="Guigo R."/>
            <person name="Hoegger P.J."/>
            <person name="Hooker J.B."/>
            <person name="Huggins A."/>
            <person name="James T.Y."/>
            <person name="Kamada T."/>
            <person name="Kilaru S."/>
            <person name="Kodira C."/>
            <person name="Kues U."/>
            <person name="Kupfer D."/>
            <person name="Kwan H.S."/>
            <person name="Lomsadze A."/>
            <person name="Li W."/>
            <person name="Lilly W.W."/>
            <person name="Ma L.J."/>
            <person name="Mackey A.J."/>
            <person name="Manning G."/>
            <person name="Martin F."/>
            <person name="Muraguchi H."/>
            <person name="Natvig D.O."/>
            <person name="Palmerini H."/>
            <person name="Ramesh M.A."/>
            <person name="Rehmeyer C.J."/>
            <person name="Roe B.A."/>
            <person name="Shenoy N."/>
            <person name="Stanke M."/>
            <person name="Ter-Hovhannisyan V."/>
            <person name="Tunlid A."/>
            <person name="Velagapudi R."/>
            <person name="Vision T.J."/>
            <person name="Zeng Q."/>
            <person name="Zolan M.E."/>
            <person name="Pukkila P.J."/>
        </authorList>
    </citation>
    <scope>NUCLEOTIDE SEQUENCE [LARGE SCALE GENOMIC DNA]</scope>
    <source>
        <strain evidence="2">Okayama-7 / 130 / ATCC MYA-4618 / FGSC 9003</strain>
    </source>
</reference>
<gene>
    <name evidence="1" type="ORF">CC1G_15444</name>
</gene>
<dbReference type="RefSeq" id="XP_002910167.1">
    <property type="nucleotide sequence ID" value="XM_002910121.1"/>
</dbReference>
<sequence>MQFVHPLLVLGDLADYCPLISSAVDHSSRPSPAGSYATREETWTFVLVKLQEIVVCESYHLLQGTFQNPHSPTVTCNAEQGKMNAVRSVLPVQKGVDLSLHHQGTIME</sequence>
<evidence type="ECO:0000313" key="1">
    <source>
        <dbReference type="EMBL" id="EFI26673.1"/>
    </source>
</evidence>
<dbReference type="Proteomes" id="UP000001861">
    <property type="component" value="Unassembled WGS sequence"/>
</dbReference>
<dbReference type="InParanoid" id="D6RQU6"/>
<proteinExistence type="predicted"/>
<dbReference type="AlphaFoldDB" id="D6RQU6"/>
<comment type="caution">
    <text evidence="1">The sequence shown here is derived from an EMBL/GenBank/DDBJ whole genome shotgun (WGS) entry which is preliminary data.</text>
</comment>
<dbReference type="HOGENOM" id="CLU_2196818_0_0_1"/>
<evidence type="ECO:0000313" key="2">
    <source>
        <dbReference type="Proteomes" id="UP000001861"/>
    </source>
</evidence>
<dbReference type="EMBL" id="AACS02000012">
    <property type="protein sequence ID" value="EFI26673.1"/>
    <property type="molecule type" value="Genomic_DNA"/>
</dbReference>
<name>D6RQU6_COPC7</name>
<protein>
    <submittedName>
        <fullName evidence="1">Uncharacterized protein</fullName>
    </submittedName>
</protein>
<dbReference type="GeneID" id="9379441"/>
<accession>D6RQU6</accession>
<organism evidence="1 2">
    <name type="scientific">Coprinopsis cinerea (strain Okayama-7 / 130 / ATCC MYA-4618 / FGSC 9003)</name>
    <name type="common">Inky cap fungus</name>
    <name type="synonym">Hormographiella aspergillata</name>
    <dbReference type="NCBI Taxonomy" id="240176"/>
    <lineage>
        <taxon>Eukaryota</taxon>
        <taxon>Fungi</taxon>
        <taxon>Dikarya</taxon>
        <taxon>Basidiomycota</taxon>
        <taxon>Agaricomycotina</taxon>
        <taxon>Agaricomycetes</taxon>
        <taxon>Agaricomycetidae</taxon>
        <taxon>Agaricales</taxon>
        <taxon>Agaricineae</taxon>
        <taxon>Psathyrellaceae</taxon>
        <taxon>Coprinopsis</taxon>
    </lineage>
</organism>
<keyword evidence="2" id="KW-1185">Reference proteome</keyword>
<dbReference type="VEuPathDB" id="FungiDB:CC1G_15444"/>